<proteinExistence type="predicted"/>
<gene>
    <name evidence="3" type="ordered locus">Rmar_0444</name>
</gene>
<keyword evidence="4" id="KW-1185">Reference proteome</keyword>
<evidence type="ECO:0000313" key="3">
    <source>
        <dbReference type="EMBL" id="ACY47346.1"/>
    </source>
</evidence>
<dbReference type="Proteomes" id="UP000002221">
    <property type="component" value="Chromosome"/>
</dbReference>
<dbReference type="GO" id="GO:0000160">
    <property type="term" value="P:phosphorelay signal transduction system"/>
    <property type="evidence" value="ECO:0007669"/>
    <property type="project" value="InterPro"/>
</dbReference>
<dbReference type="EMBL" id="CP001807">
    <property type="protein sequence ID" value="ACY47346.1"/>
    <property type="molecule type" value="Genomic_DNA"/>
</dbReference>
<evidence type="ECO:0000259" key="2">
    <source>
        <dbReference type="PROSITE" id="PS50110"/>
    </source>
</evidence>
<accession>D0MEC2</accession>
<organism evidence="3 4">
    <name type="scientific">Rhodothermus marinus (strain ATCC 43812 / DSM 4252 / R-10)</name>
    <name type="common">Rhodothermus obamensis</name>
    <dbReference type="NCBI Taxonomy" id="518766"/>
    <lineage>
        <taxon>Bacteria</taxon>
        <taxon>Pseudomonadati</taxon>
        <taxon>Rhodothermota</taxon>
        <taxon>Rhodothermia</taxon>
        <taxon>Rhodothermales</taxon>
        <taxon>Rhodothermaceae</taxon>
        <taxon>Rhodothermus</taxon>
    </lineage>
</organism>
<dbReference type="Gene3D" id="3.40.50.2300">
    <property type="match status" value="1"/>
</dbReference>
<evidence type="ECO:0000313" key="4">
    <source>
        <dbReference type="Proteomes" id="UP000002221"/>
    </source>
</evidence>
<feature type="domain" description="Response regulatory" evidence="2">
    <location>
        <begin position="12"/>
        <end position="141"/>
    </location>
</feature>
<comment type="caution">
    <text evidence="1">Lacks conserved residue(s) required for the propagation of feature annotation.</text>
</comment>
<dbReference type="AlphaFoldDB" id="D0MEC2"/>
<dbReference type="eggNOG" id="COG0745">
    <property type="taxonomic scope" value="Bacteria"/>
</dbReference>
<dbReference type="InterPro" id="IPR011006">
    <property type="entry name" value="CheY-like_superfamily"/>
</dbReference>
<dbReference type="SMART" id="SM00448">
    <property type="entry name" value="REC"/>
    <property type="match status" value="1"/>
</dbReference>
<dbReference type="InterPro" id="IPR001789">
    <property type="entry name" value="Sig_transdc_resp-reg_receiver"/>
</dbReference>
<dbReference type="PROSITE" id="PS50110">
    <property type="entry name" value="RESPONSE_REGULATORY"/>
    <property type="match status" value="1"/>
</dbReference>
<dbReference type="KEGG" id="rmr:Rmar_0444"/>
<dbReference type="SUPFAM" id="SSF52172">
    <property type="entry name" value="CheY-like"/>
    <property type="match status" value="1"/>
</dbReference>
<dbReference type="RefSeq" id="WP_012842958.1">
    <property type="nucleotide sequence ID" value="NC_013501.1"/>
</dbReference>
<name>D0MEC2_RHOM4</name>
<dbReference type="HOGENOM" id="CLU_1785376_0_0_10"/>
<sequence>MAHSEVNGQRRLLLLVDADTALHPFIQAALRRAPYAPLRHMECHPVVNADQLRNHLQRHRYHVALISLESIGHPTWPLEENAHRTMQLIREVPSDHQPPAVAMTSVGTLRHRDAVLRLGFAGYLCKPFTLSALFQELATALTLNS</sequence>
<evidence type="ECO:0000256" key="1">
    <source>
        <dbReference type="PROSITE-ProRule" id="PRU00169"/>
    </source>
</evidence>
<reference evidence="3 4" key="1">
    <citation type="journal article" date="2009" name="Stand. Genomic Sci.">
        <title>Complete genome sequence of Rhodothermus marinus type strain (R-10).</title>
        <authorList>
            <person name="Nolan M."/>
            <person name="Tindall B.J."/>
            <person name="Pomrenke H."/>
            <person name="Lapidus A."/>
            <person name="Copeland A."/>
            <person name="Glavina Del Rio T."/>
            <person name="Lucas S."/>
            <person name="Chen F."/>
            <person name="Tice H."/>
            <person name="Cheng J.F."/>
            <person name="Saunders E."/>
            <person name="Han C."/>
            <person name="Bruce D."/>
            <person name="Goodwin L."/>
            <person name="Chain P."/>
            <person name="Pitluck S."/>
            <person name="Ovchinikova G."/>
            <person name="Pati A."/>
            <person name="Ivanova N."/>
            <person name="Mavromatis K."/>
            <person name="Chen A."/>
            <person name="Palaniappan K."/>
            <person name="Land M."/>
            <person name="Hauser L."/>
            <person name="Chang Y.J."/>
            <person name="Jeffries C.D."/>
            <person name="Brettin T."/>
            <person name="Goker M."/>
            <person name="Bristow J."/>
            <person name="Eisen J.A."/>
            <person name="Markowitz V."/>
            <person name="Hugenholtz P."/>
            <person name="Kyrpides N.C."/>
            <person name="Klenk H.P."/>
            <person name="Detter J.C."/>
        </authorList>
    </citation>
    <scope>NUCLEOTIDE SEQUENCE [LARGE SCALE GENOMIC DNA]</scope>
    <source>
        <strain evidence="4">ATCC 43812 / DSM 4252 / R-10</strain>
    </source>
</reference>
<protein>
    <submittedName>
        <fullName evidence="3">Response regulator receiver protein</fullName>
    </submittedName>
</protein>
<dbReference type="OrthoDB" id="767605at2"/>